<evidence type="ECO:0000313" key="10">
    <source>
        <dbReference type="Proteomes" id="UP000078529"/>
    </source>
</evidence>
<proteinExistence type="inferred from homology"/>
<dbReference type="CDD" id="cd04590">
    <property type="entry name" value="CBS_pair_CorC_HlyC_assoc"/>
    <property type="match status" value="1"/>
</dbReference>
<evidence type="ECO:0000256" key="5">
    <source>
        <dbReference type="SAM" id="MobiDB-lite"/>
    </source>
</evidence>
<evidence type="ECO:0000256" key="4">
    <source>
        <dbReference type="PROSITE-ProRule" id="PRU00703"/>
    </source>
</evidence>
<dbReference type="Proteomes" id="UP000078272">
    <property type="component" value="Unassembled WGS sequence"/>
</dbReference>
<organism evidence="7 9">
    <name type="scientific">Aureimonas ureilytica</name>
    <dbReference type="NCBI Taxonomy" id="401562"/>
    <lineage>
        <taxon>Bacteria</taxon>
        <taxon>Pseudomonadati</taxon>
        <taxon>Pseudomonadota</taxon>
        <taxon>Alphaproteobacteria</taxon>
        <taxon>Hyphomicrobiales</taxon>
        <taxon>Aurantimonadaceae</taxon>
        <taxon>Aureimonas</taxon>
    </lineage>
</organism>
<keyword evidence="2" id="KW-0677">Repeat</keyword>
<evidence type="ECO:0000313" key="7">
    <source>
        <dbReference type="EMBL" id="KTQ98726.1"/>
    </source>
</evidence>
<feature type="domain" description="CBS" evidence="6">
    <location>
        <begin position="184"/>
        <end position="245"/>
    </location>
</feature>
<gene>
    <name evidence="7" type="ORF">NS226_00530</name>
    <name evidence="8" type="ORF">NS365_19830</name>
</gene>
<dbReference type="SUPFAM" id="SSF56176">
    <property type="entry name" value="FAD-binding/transporter-associated domain-like"/>
    <property type="match status" value="1"/>
</dbReference>
<dbReference type="PANTHER" id="PTHR22777:SF27">
    <property type="entry name" value="MAGNESIUM AND COBALT EFFLUX PROTEIN CORC"/>
    <property type="match status" value="1"/>
</dbReference>
<dbReference type="PROSITE" id="PS51371">
    <property type="entry name" value="CBS"/>
    <property type="match status" value="2"/>
</dbReference>
<sequence>MSMTHHQDETASGERHAPEAPDVRSRRRPREDEPGFFEQLVTFLRPRVPPSLREELVDALMGEGTEATGFSPGERLMLTNILELHDMRVEDVMVSRTEIDAVPVTATLAELMARFEETGRSRMPVYGDGLDDPLGMVHIRDMVGHITRAALCFGHDKEQEGAPVRSTLDLARVDLDHTIADLGLLRQVLFVPPSMHAAELMARMQASHIQMALVIDEYGGTDGLVSLEDILEMVVGDIEDEHDDEEILVTHAGDGVYYADARAELEDVCKLVGPDFDVSAHEDEADTIGGLVVQAHGGLPEIGTVIEAVPGFEIEVLDADPRRVKRLRIVRFPEGPSPELA</sequence>
<dbReference type="EMBL" id="LDPZ01000001">
    <property type="protein sequence ID" value="KTQ98726.1"/>
    <property type="molecule type" value="Genomic_DNA"/>
</dbReference>
<reference evidence="9 10" key="1">
    <citation type="journal article" date="2016" name="Front. Microbiol.">
        <title>Genomic Resource of Rice Seed Associated Bacteria.</title>
        <authorList>
            <person name="Midha S."/>
            <person name="Bansal K."/>
            <person name="Sharma S."/>
            <person name="Kumar N."/>
            <person name="Patil P.P."/>
            <person name="Chaudhry V."/>
            <person name="Patil P.B."/>
        </authorList>
    </citation>
    <scope>NUCLEOTIDE SEQUENCE [LARGE SCALE GENOMIC DNA]</scope>
    <source>
        <strain evidence="7 9">NS226</strain>
        <strain evidence="8 10">NS365</strain>
    </source>
</reference>
<accession>A0A147DB01</accession>
<dbReference type="Pfam" id="PF03471">
    <property type="entry name" value="CorC_HlyC"/>
    <property type="match status" value="1"/>
</dbReference>
<keyword evidence="3 4" id="KW-0129">CBS domain</keyword>
<dbReference type="STRING" id="401562.NS365_19830"/>
<dbReference type="FunFam" id="3.10.580.10:FF:000002">
    <property type="entry name" value="Magnesium/cobalt efflux protein CorC"/>
    <property type="match status" value="1"/>
</dbReference>
<dbReference type="InterPro" id="IPR046342">
    <property type="entry name" value="CBS_dom_sf"/>
</dbReference>
<dbReference type="SMART" id="SM01091">
    <property type="entry name" value="CorC_HlyC"/>
    <property type="match status" value="1"/>
</dbReference>
<feature type="region of interest" description="Disordered" evidence="5">
    <location>
        <begin position="1"/>
        <end position="32"/>
    </location>
</feature>
<dbReference type="InterPro" id="IPR016169">
    <property type="entry name" value="FAD-bd_PCMH_sub2"/>
</dbReference>
<dbReference type="InterPro" id="IPR036318">
    <property type="entry name" value="FAD-bd_PCMH-like_sf"/>
</dbReference>
<dbReference type="SUPFAM" id="SSF54631">
    <property type="entry name" value="CBS-domain pair"/>
    <property type="match status" value="1"/>
</dbReference>
<name>A0A147DB01_9HYPH</name>
<dbReference type="AlphaFoldDB" id="A0A147DB01"/>
<evidence type="ECO:0000256" key="2">
    <source>
        <dbReference type="ARBA" id="ARBA00022737"/>
    </source>
</evidence>
<dbReference type="Pfam" id="PF00571">
    <property type="entry name" value="CBS"/>
    <property type="match status" value="2"/>
</dbReference>
<dbReference type="Gene3D" id="3.30.465.10">
    <property type="match status" value="1"/>
</dbReference>
<evidence type="ECO:0000256" key="3">
    <source>
        <dbReference type="ARBA" id="ARBA00023122"/>
    </source>
</evidence>
<evidence type="ECO:0000259" key="6">
    <source>
        <dbReference type="PROSITE" id="PS51371"/>
    </source>
</evidence>
<dbReference type="InterPro" id="IPR005170">
    <property type="entry name" value="Transptr-assoc_dom"/>
</dbReference>
<dbReference type="GO" id="GO:0050660">
    <property type="term" value="F:flavin adenine dinucleotide binding"/>
    <property type="evidence" value="ECO:0007669"/>
    <property type="project" value="InterPro"/>
</dbReference>
<dbReference type="Gene3D" id="3.10.580.10">
    <property type="entry name" value="CBS-domain"/>
    <property type="match status" value="1"/>
</dbReference>
<feature type="domain" description="CBS" evidence="6">
    <location>
        <begin position="93"/>
        <end position="157"/>
    </location>
</feature>
<evidence type="ECO:0000256" key="1">
    <source>
        <dbReference type="ARBA" id="ARBA00006446"/>
    </source>
</evidence>
<dbReference type="EMBL" id="LDQA01000061">
    <property type="protein sequence ID" value="KTR03032.1"/>
    <property type="molecule type" value="Genomic_DNA"/>
</dbReference>
<dbReference type="OrthoDB" id="9797674at2"/>
<dbReference type="InterPro" id="IPR044751">
    <property type="entry name" value="Ion_transp-like_CBS"/>
</dbReference>
<dbReference type="RefSeq" id="WP_058602027.1">
    <property type="nucleotide sequence ID" value="NZ_LDPZ01000001.1"/>
</dbReference>
<comment type="similarity">
    <text evidence="1">Belongs to the UPF0053 family. Hemolysin C subfamily.</text>
</comment>
<comment type="caution">
    <text evidence="7">The sequence shown here is derived from an EMBL/GenBank/DDBJ whole genome shotgun (WGS) entry which is preliminary data.</text>
</comment>
<dbReference type="Proteomes" id="UP000078529">
    <property type="component" value="Unassembled WGS sequence"/>
</dbReference>
<dbReference type="GO" id="GO:0005886">
    <property type="term" value="C:plasma membrane"/>
    <property type="evidence" value="ECO:0007669"/>
    <property type="project" value="TreeGrafter"/>
</dbReference>
<dbReference type="PANTHER" id="PTHR22777">
    <property type="entry name" value="HEMOLYSIN-RELATED"/>
    <property type="match status" value="1"/>
</dbReference>
<evidence type="ECO:0000313" key="9">
    <source>
        <dbReference type="Proteomes" id="UP000078272"/>
    </source>
</evidence>
<protein>
    <submittedName>
        <fullName evidence="7">Hemolysin</fullName>
    </submittedName>
</protein>
<dbReference type="InterPro" id="IPR000644">
    <property type="entry name" value="CBS_dom"/>
</dbReference>
<dbReference type="PATRIC" id="fig|401562.3.peg.116"/>
<evidence type="ECO:0000313" key="8">
    <source>
        <dbReference type="EMBL" id="KTR03032.1"/>
    </source>
</evidence>
<keyword evidence="10" id="KW-1185">Reference proteome</keyword>